<dbReference type="PANTHER" id="PTHR46825:SF12">
    <property type="entry name" value="PENICILLIN-BINDING PROTEIN 4"/>
    <property type="match status" value="1"/>
</dbReference>
<dbReference type="SUPFAM" id="SSF56601">
    <property type="entry name" value="beta-lactamase/transpeptidase-like"/>
    <property type="match status" value="1"/>
</dbReference>
<evidence type="ECO:0000256" key="1">
    <source>
        <dbReference type="SAM" id="SignalP"/>
    </source>
</evidence>
<name>A0ABU8C6M3_9GAMM</name>
<dbReference type="InterPro" id="IPR050491">
    <property type="entry name" value="AmpC-like"/>
</dbReference>
<dbReference type="Gene3D" id="3.40.710.10">
    <property type="entry name" value="DD-peptidase/beta-lactamase superfamily"/>
    <property type="match status" value="1"/>
</dbReference>
<feature type="domain" description="Beta-lactamase-related" evidence="2">
    <location>
        <begin position="60"/>
        <end position="384"/>
    </location>
</feature>
<evidence type="ECO:0000313" key="4">
    <source>
        <dbReference type="Proteomes" id="UP001375382"/>
    </source>
</evidence>
<keyword evidence="1" id="KW-0732">Signal</keyword>
<dbReference type="Pfam" id="PF00144">
    <property type="entry name" value="Beta-lactamase"/>
    <property type="match status" value="1"/>
</dbReference>
<gene>
    <name evidence="3" type="ORF">MN202_08365</name>
</gene>
<dbReference type="InterPro" id="IPR001466">
    <property type="entry name" value="Beta-lactam-related"/>
</dbReference>
<evidence type="ECO:0000259" key="2">
    <source>
        <dbReference type="Pfam" id="PF00144"/>
    </source>
</evidence>
<protein>
    <submittedName>
        <fullName evidence="3">Beta-lactamase family protein</fullName>
    </submittedName>
</protein>
<accession>A0ABU8C6M3</accession>
<dbReference type="PANTHER" id="PTHR46825">
    <property type="entry name" value="D-ALANYL-D-ALANINE-CARBOXYPEPTIDASE/ENDOPEPTIDASE AMPH"/>
    <property type="match status" value="1"/>
</dbReference>
<evidence type="ECO:0000313" key="3">
    <source>
        <dbReference type="EMBL" id="MEH8017243.1"/>
    </source>
</evidence>
<proteinExistence type="predicted"/>
<dbReference type="Proteomes" id="UP001375382">
    <property type="component" value="Unassembled WGS sequence"/>
</dbReference>
<sequence length="502" mass="53619">MQQYLLVMWALGANFYAHSGNATAATQQNNVAALQAAVEQNLRGPVQFGAQPVNTFGVNERLAYHKVPGISFALIHNGALSWAQGYGTVAAASDQAVTVNTVFQAASIAKPVTAFAVMRMQQQGRLDINASIASYLTSLTLAKGKQTPEAVVSFKNLLDHSSGLTGGGYMGYEKGAAIPSDLQSFNGLAPANNKAASVETTPGSQVNYSGAGYTLAEIALTDTFKQPFEQLMASWLLSPLGMKNSSFALDYPQQQGVQVALGHEASGKVINGGWRLHSEQAAAGLWSTATDLARFAIETTNAYQGNSTLLSQAAAREMLTPVMPEQDLSDEFGGQPAMTFIVAGEGKQWLFKHGGGTLGYRCFMLMYPETGDGAVFMTNSDAGYSVGFEMLRAASFVYNWPDFKGKSFTKRKVNLQEQALLLGEYPFAAGWQAEIIAVAEADGIAVAFPNGDLYPLTAVQGDNSELNQHSYVHEDTGVEVHFSLAAGQPSINLYQQTASKKH</sequence>
<organism evidence="3 4">
    <name type="scientific">Rheinheimera muenzenbergensis</name>
    <dbReference type="NCBI Taxonomy" id="1193628"/>
    <lineage>
        <taxon>Bacteria</taxon>
        <taxon>Pseudomonadati</taxon>
        <taxon>Pseudomonadota</taxon>
        <taxon>Gammaproteobacteria</taxon>
        <taxon>Chromatiales</taxon>
        <taxon>Chromatiaceae</taxon>
        <taxon>Rheinheimera</taxon>
    </lineage>
</organism>
<dbReference type="EMBL" id="JALAAR010000005">
    <property type="protein sequence ID" value="MEH8017243.1"/>
    <property type="molecule type" value="Genomic_DNA"/>
</dbReference>
<comment type="caution">
    <text evidence="3">The sequence shown here is derived from an EMBL/GenBank/DDBJ whole genome shotgun (WGS) entry which is preliminary data.</text>
</comment>
<dbReference type="RefSeq" id="WP_335735649.1">
    <property type="nucleotide sequence ID" value="NZ_JALAAR010000005.1"/>
</dbReference>
<feature type="signal peptide" evidence="1">
    <location>
        <begin position="1"/>
        <end position="24"/>
    </location>
</feature>
<keyword evidence="4" id="KW-1185">Reference proteome</keyword>
<feature type="chain" id="PRO_5045726969" evidence="1">
    <location>
        <begin position="25"/>
        <end position="502"/>
    </location>
</feature>
<dbReference type="InterPro" id="IPR012338">
    <property type="entry name" value="Beta-lactam/transpept-like"/>
</dbReference>
<reference evidence="3 4" key="1">
    <citation type="journal article" date="2023" name="Ecotoxicol. Environ. Saf.">
        <title>Mercury remediation potential of mercury-resistant strain Rheinheimera metallidurans sp. nov. isolated from a municipal waste dumping site.</title>
        <authorList>
            <person name="Yadav V."/>
            <person name="Manjhi A."/>
            <person name="Vadakedath N."/>
        </authorList>
    </citation>
    <scope>NUCLEOTIDE SEQUENCE [LARGE SCALE GENOMIC DNA]</scope>
    <source>
        <strain evidence="3 4">E-49</strain>
    </source>
</reference>